<dbReference type="InterPro" id="IPR002300">
    <property type="entry name" value="aa-tRNA-synth_Ia"/>
</dbReference>
<dbReference type="Gene3D" id="3.40.50.620">
    <property type="entry name" value="HUPs"/>
    <property type="match status" value="2"/>
</dbReference>
<dbReference type="PANTHER" id="PTHR11946:SF109">
    <property type="entry name" value="VALINE--TRNA LIGASE"/>
    <property type="match status" value="1"/>
</dbReference>
<evidence type="ECO:0000256" key="14">
    <source>
        <dbReference type="SAM" id="Coils"/>
    </source>
</evidence>
<dbReference type="PROSITE" id="PS00178">
    <property type="entry name" value="AA_TRNA_LIGASE_I"/>
    <property type="match status" value="1"/>
</dbReference>
<dbReference type="KEGG" id="ppp:112278015"/>
<name>A0A2K1L0W1_PHYPA</name>
<evidence type="ECO:0000256" key="2">
    <source>
        <dbReference type="ARBA" id="ARBA00005594"/>
    </source>
</evidence>
<keyword evidence="6 13" id="KW-0547">Nucleotide-binding</keyword>
<comment type="similarity">
    <text evidence="2 13">Belongs to the class-I aminoacyl-tRNA synthetase family.</text>
</comment>
<protein>
    <recommendedName>
        <fullName evidence="3">valine--tRNA ligase</fullName>
        <ecNumber evidence="3">6.1.1.9</ecNumber>
    </recommendedName>
    <alternativeName>
        <fullName evidence="11">Valyl-tRNA synthetase</fullName>
    </alternativeName>
</protein>
<dbReference type="NCBIfam" id="TIGR00422">
    <property type="entry name" value="valS"/>
    <property type="match status" value="1"/>
</dbReference>
<dbReference type="InterPro" id="IPR014729">
    <property type="entry name" value="Rossmann-like_a/b/a_fold"/>
</dbReference>
<dbReference type="AlphaFoldDB" id="A0A2K1L0W1"/>
<evidence type="ECO:0000256" key="13">
    <source>
        <dbReference type="RuleBase" id="RU363035"/>
    </source>
</evidence>
<dbReference type="Pfam" id="PF08264">
    <property type="entry name" value="Anticodon_1"/>
    <property type="match status" value="1"/>
</dbReference>
<evidence type="ECO:0000256" key="3">
    <source>
        <dbReference type="ARBA" id="ARBA00013169"/>
    </source>
</evidence>
<evidence type="ECO:0000256" key="5">
    <source>
        <dbReference type="ARBA" id="ARBA00022598"/>
    </source>
</evidence>
<dbReference type="Gramene" id="Pp3c2_9830V3.1">
    <property type="protein sequence ID" value="Pp3c2_9830V3.1"/>
    <property type="gene ID" value="Pp3c2_9830"/>
</dbReference>
<dbReference type="FunCoup" id="A0A2K1L0W1">
    <property type="interactions" value="4473"/>
</dbReference>
<dbReference type="RefSeq" id="XP_024366748.1">
    <property type="nucleotide sequence ID" value="XM_024510980.2"/>
</dbReference>
<dbReference type="FunFam" id="3.40.50.620:FF:000020">
    <property type="entry name" value="Valine--tRNA ligase, mitochondrial"/>
    <property type="match status" value="1"/>
</dbReference>
<sequence length="1082" mass="121176">MSMPKEDPSAMTVEETSSSAETGRPAAPAAQPLKPAPQSADGERAKEEDPEKKKKREEKAREKELKKLKAAQKAEAAKAPAALSKKAEQKAKKAAAAADDADAVDPPTTPGEKKLLAPEMAKSYNPNAVEASWYEWWEKSGFFVADPESKKPPFVIVVPPPNVTGALHIGHGLTGAVEDLIIRWRRMSGYNTLWVPGVDHAGIATQVVVEKSIMKERKQTRHDLGREKFVEEVYKWKDQYGGQICKQYRRLGASLDWSRECFTLDETRSKAVSEAFVRLHKEGLIYRDNRLGNWDCVLRTAISDIEVDYVDITRRTLRAVPGYDKPVEFGAITSFAYPLEGGEGEIVVATTRPETMLGDTAVAVHPEDPRYKHLHGKFVVHPFQNRRIPIICDDVLVDMAFGTGAVKITPAHDPNDFEVGKRHNLEFINIFTDDGLINSNGGKPFAGMKRFDARVTVVKDLEAKGLFRGVADNAMRLGICSRSNDVIEPMIKPQWYVNCKDMAKEACDVVRDGRLEIIPNQFEDTWFRWLENIRDWCISRQLWWGHRVPAWYVTVEDDARTEMGAYPDHWVVARDEVEAESLAKAKFAGKTFKLEQDPDVLDTWFSSGLFPFSVLGWPEATPDMKAFYPTSVLETGHDILFFWVARMVMLGLKLTGVSPFKQVFLHAMVRDAHGRKMSKSLGNVIDPLEVINGVTLEDLHKRLEQGNLDPREVEKAKAGQKADFPNGIAECGADALRFALVAYTAQAVNINLDILRVVGYRQWCNKLWNVIRFAMTNLGSDFVPSATIQPSSLPLSCQWILSVLNKSIDKTVKALEGYQFSDATTALHSWWLYELCDVFIEVIKPTMFGNDEAAKKATRDTLWLCLDTGLRLLHPFMPYLTEELWQRLPQQEGSQAKVSICVADYPAVNQEWTNDEAEADMESINAIAKATRTLRMAYELQPKLRPELYVVCRTERVAEIVKKGANEIATLSLSSSVKVLGEGEAAPLGCALGIVDENTTVNLLLRNVVDANVEISRLQKKRDDLIRQQDALQKKTSVAGYAEKVPEAVREENQLKSAKLVAELLTVEEATANFEKLLINSS</sequence>
<keyword evidence="7 13" id="KW-0067">ATP-binding</keyword>
<feature type="compositionally biased region" description="Low complexity" evidence="15">
    <location>
        <begin position="71"/>
        <end position="84"/>
    </location>
</feature>
<reference evidence="19" key="3">
    <citation type="submission" date="2020-12" db="UniProtKB">
        <authorList>
            <consortium name="EnsemblPlants"/>
        </authorList>
    </citation>
    <scope>IDENTIFICATION</scope>
</reference>
<dbReference type="SUPFAM" id="SSF47323">
    <property type="entry name" value="Anticodon-binding domain of a subclass of class I aminoacyl-tRNA synthetases"/>
    <property type="match status" value="1"/>
</dbReference>
<feature type="domain" description="Aminoacyl-tRNA synthetase class Ia" evidence="16">
    <location>
        <begin position="133"/>
        <end position="752"/>
    </location>
</feature>
<reference evidence="18 20" key="1">
    <citation type="journal article" date="2008" name="Science">
        <title>The Physcomitrella genome reveals evolutionary insights into the conquest of land by plants.</title>
        <authorList>
            <person name="Rensing S."/>
            <person name="Lang D."/>
            <person name="Zimmer A."/>
            <person name="Terry A."/>
            <person name="Salamov A."/>
            <person name="Shapiro H."/>
            <person name="Nishiyama T."/>
            <person name="Perroud P.-F."/>
            <person name="Lindquist E."/>
            <person name="Kamisugi Y."/>
            <person name="Tanahashi T."/>
            <person name="Sakakibara K."/>
            <person name="Fujita T."/>
            <person name="Oishi K."/>
            <person name="Shin-I T."/>
            <person name="Kuroki Y."/>
            <person name="Toyoda A."/>
            <person name="Suzuki Y."/>
            <person name="Hashimoto A."/>
            <person name="Yamaguchi K."/>
            <person name="Sugano A."/>
            <person name="Kohara Y."/>
            <person name="Fujiyama A."/>
            <person name="Anterola A."/>
            <person name="Aoki S."/>
            <person name="Ashton N."/>
            <person name="Barbazuk W.B."/>
            <person name="Barker E."/>
            <person name="Bennetzen J."/>
            <person name="Bezanilla M."/>
            <person name="Blankenship R."/>
            <person name="Cho S.H."/>
            <person name="Dutcher S."/>
            <person name="Estelle M."/>
            <person name="Fawcett J.A."/>
            <person name="Gundlach H."/>
            <person name="Hanada K."/>
            <person name="Heyl A."/>
            <person name="Hicks K.A."/>
            <person name="Hugh J."/>
            <person name="Lohr M."/>
            <person name="Mayer K."/>
            <person name="Melkozernov A."/>
            <person name="Murata T."/>
            <person name="Nelson D."/>
            <person name="Pils B."/>
            <person name="Prigge M."/>
            <person name="Reiss B."/>
            <person name="Renner T."/>
            <person name="Rombauts S."/>
            <person name="Rushton P."/>
            <person name="Sanderfoot A."/>
            <person name="Schween G."/>
            <person name="Shiu S.-H."/>
            <person name="Stueber K."/>
            <person name="Theodoulou F.L."/>
            <person name="Tu H."/>
            <person name="Van de Peer Y."/>
            <person name="Verrier P.J."/>
            <person name="Waters E."/>
            <person name="Wood A."/>
            <person name="Yang L."/>
            <person name="Cove D."/>
            <person name="Cuming A."/>
            <person name="Hasebe M."/>
            <person name="Lucas S."/>
            <person name="Mishler D.B."/>
            <person name="Reski R."/>
            <person name="Grigoriev I."/>
            <person name="Quatrano R.S."/>
            <person name="Boore J.L."/>
        </authorList>
    </citation>
    <scope>NUCLEOTIDE SEQUENCE [LARGE SCALE GENOMIC DNA]</scope>
    <source>
        <strain evidence="19 20">cv. Gransden 2004</strain>
    </source>
</reference>
<dbReference type="GO" id="GO:0005524">
    <property type="term" value="F:ATP binding"/>
    <property type="evidence" value="ECO:0007669"/>
    <property type="project" value="UniProtKB-KW"/>
</dbReference>
<keyword evidence="8 13" id="KW-0648">Protein biosynthesis</keyword>
<dbReference type="PaxDb" id="3218-PP1S84_125V6.1"/>
<evidence type="ECO:0000256" key="10">
    <source>
        <dbReference type="ARBA" id="ARBA00023146"/>
    </source>
</evidence>
<dbReference type="CDD" id="cd00817">
    <property type="entry name" value="ValRS_core"/>
    <property type="match status" value="1"/>
</dbReference>
<feature type="coiled-coil region" evidence="14">
    <location>
        <begin position="1001"/>
        <end position="1035"/>
    </location>
</feature>
<dbReference type="FunFam" id="1.10.730.10:FF:000009">
    <property type="entry name" value="Valine--tRNA ligase, mitochondrial"/>
    <property type="match status" value="1"/>
</dbReference>
<evidence type="ECO:0000256" key="9">
    <source>
        <dbReference type="ARBA" id="ARBA00023054"/>
    </source>
</evidence>
<comment type="catalytic activity">
    <reaction evidence="12">
        <text>tRNA(Val) + L-valine + ATP = L-valyl-tRNA(Val) + AMP + diphosphate</text>
        <dbReference type="Rhea" id="RHEA:10704"/>
        <dbReference type="Rhea" id="RHEA-COMP:9672"/>
        <dbReference type="Rhea" id="RHEA-COMP:9708"/>
        <dbReference type="ChEBI" id="CHEBI:30616"/>
        <dbReference type="ChEBI" id="CHEBI:33019"/>
        <dbReference type="ChEBI" id="CHEBI:57762"/>
        <dbReference type="ChEBI" id="CHEBI:78442"/>
        <dbReference type="ChEBI" id="CHEBI:78537"/>
        <dbReference type="ChEBI" id="CHEBI:456215"/>
        <dbReference type="EC" id="6.1.1.9"/>
    </reaction>
</comment>
<dbReference type="STRING" id="3218.A0A2K1L0W1"/>
<reference evidence="18 20" key="2">
    <citation type="journal article" date="2018" name="Plant J.">
        <title>The Physcomitrella patens chromosome-scale assembly reveals moss genome structure and evolution.</title>
        <authorList>
            <person name="Lang D."/>
            <person name="Ullrich K.K."/>
            <person name="Murat F."/>
            <person name="Fuchs J."/>
            <person name="Jenkins J."/>
            <person name="Haas F.B."/>
            <person name="Piednoel M."/>
            <person name="Gundlach H."/>
            <person name="Van Bel M."/>
            <person name="Meyberg R."/>
            <person name="Vives C."/>
            <person name="Morata J."/>
            <person name="Symeonidi A."/>
            <person name="Hiss M."/>
            <person name="Muchero W."/>
            <person name="Kamisugi Y."/>
            <person name="Saleh O."/>
            <person name="Blanc G."/>
            <person name="Decker E.L."/>
            <person name="van Gessel N."/>
            <person name="Grimwood J."/>
            <person name="Hayes R.D."/>
            <person name="Graham S.W."/>
            <person name="Gunter L.E."/>
            <person name="McDaniel S.F."/>
            <person name="Hoernstein S.N.W."/>
            <person name="Larsson A."/>
            <person name="Li F.W."/>
            <person name="Perroud P.F."/>
            <person name="Phillips J."/>
            <person name="Ranjan P."/>
            <person name="Rokshar D.S."/>
            <person name="Rothfels C.J."/>
            <person name="Schneider L."/>
            <person name="Shu S."/>
            <person name="Stevenson D.W."/>
            <person name="Thummler F."/>
            <person name="Tillich M."/>
            <person name="Villarreal Aguilar J.C."/>
            <person name="Widiez T."/>
            <person name="Wong G.K."/>
            <person name="Wymore A."/>
            <person name="Zhang Y."/>
            <person name="Zimmer A.D."/>
            <person name="Quatrano R.S."/>
            <person name="Mayer K.F.X."/>
            <person name="Goodstein D."/>
            <person name="Casacuberta J.M."/>
            <person name="Vandepoele K."/>
            <person name="Reski R."/>
            <person name="Cuming A.C."/>
            <person name="Tuskan G.A."/>
            <person name="Maumus F."/>
            <person name="Salse J."/>
            <person name="Schmutz J."/>
            <person name="Rensing S.A."/>
        </authorList>
    </citation>
    <scope>NUCLEOTIDE SEQUENCE [LARGE SCALE GENOMIC DNA]</scope>
    <source>
        <strain evidence="19 20">cv. Gransden 2004</strain>
    </source>
</reference>
<evidence type="ECO:0000256" key="8">
    <source>
        <dbReference type="ARBA" id="ARBA00022917"/>
    </source>
</evidence>
<dbReference type="GO" id="GO:0002161">
    <property type="term" value="F:aminoacyl-tRNA deacylase activity"/>
    <property type="evidence" value="ECO:0007669"/>
    <property type="project" value="InterPro"/>
</dbReference>
<evidence type="ECO:0000256" key="7">
    <source>
        <dbReference type="ARBA" id="ARBA00022840"/>
    </source>
</evidence>
<dbReference type="EMBL" id="ABEU02000002">
    <property type="protein sequence ID" value="PNR59663.1"/>
    <property type="molecule type" value="Genomic_DNA"/>
</dbReference>
<accession>A0A2K1L0W1</accession>
<dbReference type="GO" id="GO:0006438">
    <property type="term" value="P:valyl-tRNA aminoacylation"/>
    <property type="evidence" value="ECO:0000318"/>
    <property type="project" value="GO_Central"/>
</dbReference>
<dbReference type="GO" id="GO:0009791">
    <property type="term" value="P:post-embryonic development"/>
    <property type="evidence" value="ECO:0007669"/>
    <property type="project" value="UniProtKB-ARBA"/>
</dbReference>
<dbReference type="GO" id="GO:0005829">
    <property type="term" value="C:cytosol"/>
    <property type="evidence" value="ECO:0000318"/>
    <property type="project" value="GO_Central"/>
</dbReference>
<feature type="compositionally biased region" description="Low complexity" evidence="15">
    <location>
        <begin position="25"/>
        <end position="37"/>
    </location>
</feature>
<dbReference type="EnsemblPlants" id="Pp3c2_9830V3.2">
    <property type="protein sequence ID" value="Pp3c2_9830V3.2"/>
    <property type="gene ID" value="Pp3c2_9830"/>
</dbReference>
<dbReference type="EC" id="6.1.1.9" evidence="3"/>
<organism evidence="18">
    <name type="scientific">Physcomitrium patens</name>
    <name type="common">Spreading-leaved earth moss</name>
    <name type="synonym">Physcomitrella patens</name>
    <dbReference type="NCBI Taxonomy" id="3218"/>
    <lineage>
        <taxon>Eukaryota</taxon>
        <taxon>Viridiplantae</taxon>
        <taxon>Streptophyta</taxon>
        <taxon>Embryophyta</taxon>
        <taxon>Bryophyta</taxon>
        <taxon>Bryophytina</taxon>
        <taxon>Bryopsida</taxon>
        <taxon>Funariidae</taxon>
        <taxon>Funariales</taxon>
        <taxon>Funariaceae</taxon>
        <taxon>Physcomitrium</taxon>
    </lineage>
</organism>
<dbReference type="OMA" id="LDTWMDS"/>
<evidence type="ECO:0000313" key="18">
    <source>
        <dbReference type="EMBL" id="PNR59663.1"/>
    </source>
</evidence>
<dbReference type="InterPro" id="IPR001412">
    <property type="entry name" value="aa-tRNA-synth_I_CS"/>
</dbReference>
<dbReference type="FunFam" id="3.90.740.10:FF:000008">
    <property type="entry name" value="Valine--tRNA ligase, mitochondrial"/>
    <property type="match status" value="1"/>
</dbReference>
<dbReference type="SUPFAM" id="SSF50677">
    <property type="entry name" value="ValRS/IleRS/LeuRS editing domain"/>
    <property type="match status" value="1"/>
</dbReference>
<dbReference type="FunFam" id="3.40.50.620:FF:000078">
    <property type="entry name" value="Valine--tRNA ligase, mitochondrial"/>
    <property type="match status" value="1"/>
</dbReference>
<keyword evidence="20" id="KW-1185">Reference proteome</keyword>
<feature type="domain" description="Methionyl/Valyl/Leucyl/Isoleucyl-tRNA synthetase anticodon-binding" evidence="17">
    <location>
        <begin position="798"/>
        <end position="945"/>
    </location>
</feature>
<proteinExistence type="inferred from homology"/>
<dbReference type="Gene3D" id="1.10.287.380">
    <property type="entry name" value="Valyl-tRNA synthetase, C-terminal domain"/>
    <property type="match status" value="1"/>
</dbReference>
<dbReference type="PRINTS" id="PR00986">
    <property type="entry name" value="TRNASYNTHVAL"/>
</dbReference>
<feature type="region of interest" description="Disordered" evidence="15">
    <location>
        <begin position="1"/>
        <end position="114"/>
    </location>
</feature>
<keyword evidence="5 13" id="KW-0436">Ligase</keyword>
<dbReference type="GO" id="GO:0048608">
    <property type="term" value="P:reproductive structure development"/>
    <property type="evidence" value="ECO:0007669"/>
    <property type="project" value="UniProtKB-ARBA"/>
</dbReference>
<keyword evidence="9 14" id="KW-0175">Coiled coil</keyword>
<dbReference type="InterPro" id="IPR009080">
    <property type="entry name" value="tRNAsynth_Ia_anticodon-bd"/>
</dbReference>
<dbReference type="Pfam" id="PF00133">
    <property type="entry name" value="tRNA-synt_1"/>
    <property type="match status" value="1"/>
</dbReference>
<dbReference type="EnsemblPlants" id="Pp3c2_9830V3.1">
    <property type="protein sequence ID" value="Pp3c2_9830V3.1"/>
    <property type="gene ID" value="Pp3c2_9830"/>
</dbReference>
<evidence type="ECO:0000259" key="16">
    <source>
        <dbReference type="Pfam" id="PF00133"/>
    </source>
</evidence>
<gene>
    <name evidence="19" type="primary">LOC112278015</name>
    <name evidence="18" type="ORF">PHYPA_002455</name>
</gene>
<dbReference type="InterPro" id="IPR013155">
    <property type="entry name" value="M/V/L/I-tRNA-synth_anticd-bd"/>
</dbReference>
<evidence type="ECO:0000256" key="15">
    <source>
        <dbReference type="SAM" id="MobiDB-lite"/>
    </source>
</evidence>
<evidence type="ECO:0000256" key="12">
    <source>
        <dbReference type="ARBA" id="ARBA00047552"/>
    </source>
</evidence>
<dbReference type="InterPro" id="IPR009008">
    <property type="entry name" value="Val/Leu/Ile-tRNA-synth_edit"/>
</dbReference>
<dbReference type="InterPro" id="IPR037118">
    <property type="entry name" value="Val-tRNA_synth_C_sf"/>
</dbReference>
<evidence type="ECO:0000256" key="1">
    <source>
        <dbReference type="ARBA" id="ARBA00004496"/>
    </source>
</evidence>
<dbReference type="PANTHER" id="PTHR11946">
    <property type="entry name" value="VALYL-TRNA SYNTHETASES"/>
    <property type="match status" value="1"/>
</dbReference>
<keyword evidence="10 13" id="KW-0030">Aminoacyl-tRNA synthetase</keyword>
<dbReference type="InterPro" id="IPR002303">
    <property type="entry name" value="Valyl-tRNA_ligase"/>
</dbReference>
<dbReference type="Proteomes" id="UP000006727">
    <property type="component" value="Chromosome 2"/>
</dbReference>
<evidence type="ECO:0000256" key="4">
    <source>
        <dbReference type="ARBA" id="ARBA00022490"/>
    </source>
</evidence>
<evidence type="ECO:0000313" key="19">
    <source>
        <dbReference type="EnsemblPlants" id="Pp3c2_9830V3.1"/>
    </source>
</evidence>
<evidence type="ECO:0000259" key="17">
    <source>
        <dbReference type="Pfam" id="PF08264"/>
    </source>
</evidence>
<dbReference type="HAMAP" id="MF_02004">
    <property type="entry name" value="Val_tRNA_synth_type1"/>
    <property type="match status" value="1"/>
</dbReference>
<feature type="compositionally biased region" description="Basic and acidic residues" evidence="15">
    <location>
        <begin position="41"/>
        <end position="67"/>
    </location>
</feature>
<dbReference type="CDD" id="cd07962">
    <property type="entry name" value="Anticodon_Ia_Val"/>
    <property type="match status" value="1"/>
</dbReference>
<dbReference type="FunFam" id="3.90.740.10:FF:000010">
    <property type="entry name" value="Valine--tRNA ligase"/>
    <property type="match status" value="1"/>
</dbReference>
<dbReference type="InterPro" id="IPR033705">
    <property type="entry name" value="Anticodon_Ia_Val"/>
</dbReference>
<dbReference type="GO" id="GO:0004832">
    <property type="term" value="F:valine-tRNA ligase activity"/>
    <property type="evidence" value="ECO:0000318"/>
    <property type="project" value="GO_Central"/>
</dbReference>
<dbReference type="OrthoDB" id="629407at2759"/>
<evidence type="ECO:0000256" key="6">
    <source>
        <dbReference type="ARBA" id="ARBA00022741"/>
    </source>
</evidence>
<evidence type="ECO:0000256" key="11">
    <source>
        <dbReference type="ARBA" id="ARBA00029936"/>
    </source>
</evidence>
<keyword evidence="4" id="KW-0963">Cytoplasm</keyword>
<evidence type="ECO:0000313" key="20">
    <source>
        <dbReference type="Proteomes" id="UP000006727"/>
    </source>
</evidence>
<dbReference type="Gene3D" id="1.10.730.10">
    <property type="entry name" value="Isoleucyl-tRNA Synthetase, Domain 1"/>
    <property type="match status" value="1"/>
</dbReference>
<dbReference type="NCBIfam" id="NF004349">
    <property type="entry name" value="PRK05729.1"/>
    <property type="match status" value="1"/>
</dbReference>
<dbReference type="SUPFAM" id="SSF52374">
    <property type="entry name" value="Nucleotidylyl transferase"/>
    <property type="match status" value="1"/>
</dbReference>
<comment type="subcellular location">
    <subcellularLocation>
        <location evidence="1">Cytoplasm</location>
    </subcellularLocation>
</comment>
<dbReference type="Gramene" id="Pp3c2_9830V3.2">
    <property type="protein sequence ID" value="Pp3c2_9830V3.2"/>
    <property type="gene ID" value="Pp3c2_9830"/>
</dbReference>
<dbReference type="GeneID" id="112278015"/>
<dbReference type="Gene3D" id="3.90.740.10">
    <property type="entry name" value="Valyl/Leucyl/Isoleucyl-tRNA synthetase, editing domain"/>
    <property type="match status" value="1"/>
</dbReference>